<reference evidence="1 2" key="1">
    <citation type="submission" date="2017-09" db="EMBL/GenBank/DDBJ databases">
        <title>Large-scale bioinformatics analysis of Bacillus genomes uncovers conserved roles of natural products in bacterial physiology.</title>
        <authorList>
            <consortium name="Agbiome Team Llc"/>
            <person name="Bleich R.M."/>
            <person name="Kirk G.J."/>
            <person name="Santa Maria K.C."/>
            <person name="Allen S.E."/>
            <person name="Farag S."/>
            <person name="Shank E.A."/>
            <person name="Bowers A."/>
        </authorList>
    </citation>
    <scope>NUCLEOTIDE SEQUENCE [LARGE SCALE GENOMIC DNA]</scope>
    <source>
        <strain evidence="1 2">AFS005140</strain>
    </source>
</reference>
<dbReference type="Proteomes" id="UP000219897">
    <property type="component" value="Unassembled WGS sequence"/>
</dbReference>
<organism evidence="1 2">
    <name type="scientific">Bacillus thuringiensis</name>
    <dbReference type="NCBI Taxonomy" id="1428"/>
    <lineage>
        <taxon>Bacteria</taxon>
        <taxon>Bacillati</taxon>
        <taxon>Bacillota</taxon>
        <taxon>Bacilli</taxon>
        <taxon>Bacillales</taxon>
        <taxon>Bacillaceae</taxon>
        <taxon>Bacillus</taxon>
        <taxon>Bacillus cereus group</taxon>
    </lineage>
</organism>
<evidence type="ECO:0000313" key="2">
    <source>
        <dbReference type="Proteomes" id="UP000219897"/>
    </source>
</evidence>
<sequence length="136" mass="15767">MSSAYEDTMQSLDLEDISLQCTEEFGRRLVKQVLIHIGMVRYAGSVSVKTFDLSRRDIGTLTDIASRLTLGVERMGERAYKKEIQTLLVYIGDMEPVQEEGMLGGSVRKDLRMNMIREMKDVRNRHRQQTGYWKIF</sequence>
<evidence type="ECO:0000313" key="1">
    <source>
        <dbReference type="EMBL" id="PER55663.1"/>
    </source>
</evidence>
<name>A0ABD6SFF5_BACTU</name>
<proteinExistence type="predicted"/>
<dbReference type="RefSeq" id="WP_098317007.1">
    <property type="nucleotide sequence ID" value="NZ_NTYF01000023.1"/>
</dbReference>
<dbReference type="AlphaFoldDB" id="A0ABD6SFF5"/>
<gene>
    <name evidence="1" type="ORF">CN495_07880</name>
</gene>
<dbReference type="EMBL" id="NTYF01000023">
    <property type="protein sequence ID" value="PER55663.1"/>
    <property type="molecule type" value="Genomic_DNA"/>
</dbReference>
<accession>A0ABD6SFF5</accession>
<comment type="caution">
    <text evidence="1">The sequence shown here is derived from an EMBL/GenBank/DDBJ whole genome shotgun (WGS) entry which is preliminary data.</text>
</comment>
<protein>
    <submittedName>
        <fullName evidence="1">Uncharacterized protein</fullName>
    </submittedName>
</protein>